<proteinExistence type="predicted"/>
<dbReference type="Gene3D" id="3.90.70.10">
    <property type="entry name" value="Cysteine proteinases"/>
    <property type="match status" value="1"/>
</dbReference>
<evidence type="ECO:0000259" key="1">
    <source>
        <dbReference type="Pfam" id="PF00112"/>
    </source>
</evidence>
<dbReference type="GO" id="GO:0006508">
    <property type="term" value="P:proteolysis"/>
    <property type="evidence" value="ECO:0007669"/>
    <property type="project" value="InterPro"/>
</dbReference>
<dbReference type="InterPro" id="IPR038765">
    <property type="entry name" value="Papain-like_cys_pep_sf"/>
</dbReference>
<evidence type="ECO:0000313" key="2">
    <source>
        <dbReference type="EMBL" id="KAK8925671.1"/>
    </source>
</evidence>
<dbReference type="InterPro" id="IPR000668">
    <property type="entry name" value="Peptidase_C1A_C"/>
</dbReference>
<dbReference type="Pfam" id="PF00112">
    <property type="entry name" value="Peptidase_C1"/>
    <property type="match status" value="1"/>
</dbReference>
<dbReference type="EMBL" id="JBBWWQ010000016">
    <property type="protein sequence ID" value="KAK8925671.1"/>
    <property type="molecule type" value="Genomic_DNA"/>
</dbReference>
<dbReference type="GO" id="GO:0008234">
    <property type="term" value="F:cysteine-type peptidase activity"/>
    <property type="evidence" value="ECO:0007669"/>
    <property type="project" value="InterPro"/>
</dbReference>
<keyword evidence="3" id="KW-1185">Reference proteome</keyword>
<dbReference type="AlphaFoldDB" id="A0AAP0B2H7"/>
<evidence type="ECO:0000313" key="3">
    <source>
        <dbReference type="Proteomes" id="UP001418222"/>
    </source>
</evidence>
<dbReference type="SUPFAM" id="SSF54001">
    <property type="entry name" value="Cysteine proteinases"/>
    <property type="match status" value="1"/>
</dbReference>
<dbReference type="Proteomes" id="UP001418222">
    <property type="component" value="Unassembled WGS sequence"/>
</dbReference>
<comment type="caution">
    <text evidence="2">The sequence shown here is derived from an EMBL/GenBank/DDBJ whole genome shotgun (WGS) entry which is preliminary data.</text>
</comment>
<organism evidence="2 3">
    <name type="scientific">Platanthera zijinensis</name>
    <dbReference type="NCBI Taxonomy" id="2320716"/>
    <lineage>
        <taxon>Eukaryota</taxon>
        <taxon>Viridiplantae</taxon>
        <taxon>Streptophyta</taxon>
        <taxon>Embryophyta</taxon>
        <taxon>Tracheophyta</taxon>
        <taxon>Spermatophyta</taxon>
        <taxon>Magnoliopsida</taxon>
        <taxon>Liliopsida</taxon>
        <taxon>Asparagales</taxon>
        <taxon>Orchidaceae</taxon>
        <taxon>Orchidoideae</taxon>
        <taxon>Orchideae</taxon>
        <taxon>Orchidinae</taxon>
        <taxon>Platanthera</taxon>
    </lineage>
</organism>
<sequence length="59" mass="7013">MTKKLVSLSVQHLVDCDKKNYGCRSGFRDRAFGFIKKMELYLKPHIHIQQNMKMRLKDS</sequence>
<protein>
    <recommendedName>
        <fullName evidence="1">Peptidase C1A papain C-terminal domain-containing protein</fullName>
    </recommendedName>
</protein>
<reference evidence="2 3" key="1">
    <citation type="journal article" date="2022" name="Nat. Plants">
        <title>Genomes of leafy and leafless Platanthera orchids illuminate the evolution of mycoheterotrophy.</title>
        <authorList>
            <person name="Li M.H."/>
            <person name="Liu K.W."/>
            <person name="Li Z."/>
            <person name="Lu H.C."/>
            <person name="Ye Q.L."/>
            <person name="Zhang D."/>
            <person name="Wang J.Y."/>
            <person name="Li Y.F."/>
            <person name="Zhong Z.M."/>
            <person name="Liu X."/>
            <person name="Yu X."/>
            <person name="Liu D.K."/>
            <person name="Tu X.D."/>
            <person name="Liu B."/>
            <person name="Hao Y."/>
            <person name="Liao X.Y."/>
            <person name="Jiang Y.T."/>
            <person name="Sun W.H."/>
            <person name="Chen J."/>
            <person name="Chen Y.Q."/>
            <person name="Ai Y."/>
            <person name="Zhai J.W."/>
            <person name="Wu S.S."/>
            <person name="Zhou Z."/>
            <person name="Hsiao Y.Y."/>
            <person name="Wu W.L."/>
            <person name="Chen Y.Y."/>
            <person name="Lin Y.F."/>
            <person name="Hsu J.L."/>
            <person name="Li C.Y."/>
            <person name="Wang Z.W."/>
            <person name="Zhao X."/>
            <person name="Zhong W.Y."/>
            <person name="Ma X.K."/>
            <person name="Ma L."/>
            <person name="Huang J."/>
            <person name="Chen G.Z."/>
            <person name="Huang M.Z."/>
            <person name="Huang L."/>
            <person name="Peng D.H."/>
            <person name="Luo Y.B."/>
            <person name="Zou S.Q."/>
            <person name="Chen S.P."/>
            <person name="Lan S."/>
            <person name="Tsai W.C."/>
            <person name="Van de Peer Y."/>
            <person name="Liu Z.J."/>
        </authorList>
    </citation>
    <scope>NUCLEOTIDE SEQUENCE [LARGE SCALE GENOMIC DNA]</scope>
    <source>
        <strain evidence="2">Lor287</strain>
    </source>
</reference>
<feature type="domain" description="Peptidase C1A papain C-terminal" evidence="1">
    <location>
        <begin position="3"/>
        <end position="38"/>
    </location>
</feature>
<name>A0AAP0B2H7_9ASPA</name>
<accession>A0AAP0B2H7</accession>
<gene>
    <name evidence="2" type="ORF">KSP39_PZI018521</name>
</gene>